<dbReference type="Proteomes" id="UP000554837">
    <property type="component" value="Unassembled WGS sequence"/>
</dbReference>
<dbReference type="AlphaFoldDB" id="A0A840S503"/>
<name>A0A840S503_9BURK</name>
<evidence type="ECO:0000313" key="3">
    <source>
        <dbReference type="Proteomes" id="UP000554837"/>
    </source>
</evidence>
<sequence>MSARPRSLLDPALWRLEAARRQRQLQELQQHLQTLEAEFEQLRQQIQAFVERYQAQLEADWQHVEALQAALHQALDQLCGEALVRPALRRHSPLPQLPQAVVWPAPPSDDITRVTPSLKDLHRRAAMRLHPDRAQSEADRLVREDRMRAANIAYQDQDRPALEALLLAAGESAARLGGFDVQAQWHWLERCEALAQGRLRVLKAHRVALQQHPMFQLAQAVERAEARGLRPLDIMATRLRAQQRELQQQLYIGARLQPSSALAQHFVAQWRERLGQPALKGACANSSSS</sequence>
<gene>
    <name evidence="2" type="ORF">HNQ51_001004</name>
</gene>
<dbReference type="OrthoDB" id="9150739at2"/>
<feature type="coiled-coil region" evidence="1">
    <location>
        <begin position="18"/>
        <end position="52"/>
    </location>
</feature>
<keyword evidence="1" id="KW-0175">Coiled coil</keyword>
<organism evidence="2 3">
    <name type="scientific">Inhella inkyongensis</name>
    <dbReference type="NCBI Taxonomy" id="392593"/>
    <lineage>
        <taxon>Bacteria</taxon>
        <taxon>Pseudomonadati</taxon>
        <taxon>Pseudomonadota</taxon>
        <taxon>Betaproteobacteria</taxon>
        <taxon>Burkholderiales</taxon>
        <taxon>Sphaerotilaceae</taxon>
        <taxon>Inhella</taxon>
    </lineage>
</organism>
<evidence type="ECO:0000256" key="1">
    <source>
        <dbReference type="SAM" id="Coils"/>
    </source>
</evidence>
<keyword evidence="3" id="KW-1185">Reference proteome</keyword>
<keyword evidence="2" id="KW-0378">Hydrolase</keyword>
<keyword evidence="2" id="KW-0269">Exonuclease</keyword>
<proteinExistence type="predicted"/>
<dbReference type="GO" id="GO:0004527">
    <property type="term" value="F:exonuclease activity"/>
    <property type="evidence" value="ECO:0007669"/>
    <property type="project" value="UniProtKB-KW"/>
</dbReference>
<reference evidence="2 3" key="1">
    <citation type="submission" date="2020-08" db="EMBL/GenBank/DDBJ databases">
        <title>Genomic Encyclopedia of Type Strains, Phase IV (KMG-IV): sequencing the most valuable type-strain genomes for metagenomic binning, comparative biology and taxonomic classification.</title>
        <authorList>
            <person name="Goeker M."/>
        </authorList>
    </citation>
    <scope>NUCLEOTIDE SEQUENCE [LARGE SCALE GENOMIC DNA]</scope>
    <source>
        <strain evidence="2 3">DSM 23958</strain>
    </source>
</reference>
<dbReference type="RefSeq" id="WP_138857255.1">
    <property type="nucleotide sequence ID" value="NZ_CP040709.1"/>
</dbReference>
<keyword evidence="2" id="KW-0540">Nuclease</keyword>
<accession>A0A840S503</accession>
<dbReference type="EMBL" id="JACHHO010000001">
    <property type="protein sequence ID" value="MBB5203711.1"/>
    <property type="molecule type" value="Genomic_DNA"/>
</dbReference>
<comment type="caution">
    <text evidence="2">The sequence shown here is derived from an EMBL/GenBank/DDBJ whole genome shotgun (WGS) entry which is preliminary data.</text>
</comment>
<evidence type="ECO:0000313" key="2">
    <source>
        <dbReference type="EMBL" id="MBB5203711.1"/>
    </source>
</evidence>
<protein>
    <submittedName>
        <fullName evidence="2">Exonuclease VII large subunit</fullName>
    </submittedName>
</protein>